<dbReference type="AlphaFoldDB" id="A0A3P6D9J7"/>
<protein>
    <submittedName>
        <fullName evidence="2">Uncharacterized protein</fullName>
    </submittedName>
</protein>
<dbReference type="Gramene" id="A10p07410.2_BraZ1">
    <property type="protein sequence ID" value="A10p07410.2_BraZ1.CDS"/>
    <property type="gene ID" value="A10g07410.2_BraZ1"/>
</dbReference>
<dbReference type="EMBL" id="LS974626">
    <property type="protein sequence ID" value="CAG7909495.1"/>
    <property type="molecule type" value="Genomic_DNA"/>
</dbReference>
<feature type="region of interest" description="Disordered" evidence="1">
    <location>
        <begin position="1"/>
        <end position="39"/>
    </location>
</feature>
<feature type="non-terminal residue" evidence="3">
    <location>
        <position position="131"/>
    </location>
</feature>
<proteinExistence type="predicted"/>
<dbReference type="Proteomes" id="UP000694005">
    <property type="component" value="Chromosome A10"/>
</dbReference>
<evidence type="ECO:0000256" key="1">
    <source>
        <dbReference type="SAM" id="MobiDB-lite"/>
    </source>
</evidence>
<reference evidence="3" key="1">
    <citation type="submission" date="2018-11" db="EMBL/GenBank/DDBJ databases">
        <authorList>
            <consortium name="Genoscope - CEA"/>
            <person name="William W."/>
        </authorList>
    </citation>
    <scope>NUCLEOTIDE SEQUENCE</scope>
</reference>
<accession>A0A3P6D9J7</accession>
<evidence type="ECO:0000313" key="3">
    <source>
        <dbReference type="EMBL" id="VDD17222.1"/>
    </source>
</evidence>
<gene>
    <name evidence="3" type="ORF">BRAA10T42935Z</name>
    <name evidence="2" type="ORF">BRAPAZ1V2_A10P07410.2</name>
</gene>
<organism evidence="3">
    <name type="scientific">Brassica campestris</name>
    <name type="common">Field mustard</name>
    <dbReference type="NCBI Taxonomy" id="3711"/>
    <lineage>
        <taxon>Eukaryota</taxon>
        <taxon>Viridiplantae</taxon>
        <taxon>Streptophyta</taxon>
        <taxon>Embryophyta</taxon>
        <taxon>Tracheophyta</taxon>
        <taxon>Spermatophyta</taxon>
        <taxon>Magnoliopsida</taxon>
        <taxon>eudicotyledons</taxon>
        <taxon>Gunneridae</taxon>
        <taxon>Pentapetalae</taxon>
        <taxon>rosids</taxon>
        <taxon>malvids</taxon>
        <taxon>Brassicales</taxon>
        <taxon>Brassicaceae</taxon>
        <taxon>Brassiceae</taxon>
        <taxon>Brassica</taxon>
    </lineage>
</organism>
<dbReference type="EMBL" id="LR031577">
    <property type="protein sequence ID" value="VDD17222.1"/>
    <property type="molecule type" value="Genomic_DNA"/>
</dbReference>
<feature type="compositionally biased region" description="Acidic residues" evidence="1">
    <location>
        <begin position="9"/>
        <end position="18"/>
    </location>
</feature>
<name>A0A3P6D9J7_BRACM</name>
<evidence type="ECO:0000313" key="2">
    <source>
        <dbReference type="EMBL" id="CAG7909495.1"/>
    </source>
</evidence>
<sequence>MPHSLEDKLVEEEEDEDVPNIHGIKRKNPIGRSKNQNDGLYSRFKARAKKKLLFQESTPTSDTQLSLTTTGLHNEPFFSQVSQEPTLFHGTQLDIDATNPTLPSGSFFSQLLQDFDKNYGDQRTSTRIMAM</sequence>